<accession>A0A845LJ19</accession>
<dbReference type="Pfam" id="PF07833">
    <property type="entry name" value="Cu_amine_oxidN1"/>
    <property type="match status" value="1"/>
</dbReference>
<dbReference type="OrthoDB" id="268113at2"/>
<evidence type="ECO:0000313" key="3">
    <source>
        <dbReference type="EMBL" id="MZP43433.1"/>
    </source>
</evidence>
<keyword evidence="1" id="KW-0732">Signal</keyword>
<dbReference type="RefSeq" id="WP_161262009.1">
    <property type="nucleotide sequence ID" value="NZ_JAFBDC010000007.1"/>
</dbReference>
<protein>
    <recommendedName>
        <fullName evidence="2">Copper amine oxidase-like N-terminal domain-containing protein</fullName>
    </recommendedName>
</protein>
<dbReference type="AlphaFoldDB" id="A0A845LJ19"/>
<dbReference type="InterPro" id="IPR012854">
    <property type="entry name" value="Cu_amine_oxidase-like_N"/>
</dbReference>
<evidence type="ECO:0000259" key="2">
    <source>
        <dbReference type="Pfam" id="PF07833"/>
    </source>
</evidence>
<dbReference type="Proteomes" id="UP000471031">
    <property type="component" value="Unassembled WGS sequence"/>
</dbReference>
<gene>
    <name evidence="3" type="ORF">GTO89_10315</name>
</gene>
<feature type="chain" id="PRO_5032371306" description="Copper amine oxidase-like N-terminal domain-containing protein" evidence="1">
    <location>
        <begin position="23"/>
        <end position="156"/>
    </location>
</feature>
<organism evidence="3 4">
    <name type="scientific">Heliomicrobium gestii</name>
    <name type="common">Heliobacterium gestii</name>
    <dbReference type="NCBI Taxonomy" id="2699"/>
    <lineage>
        <taxon>Bacteria</taxon>
        <taxon>Bacillati</taxon>
        <taxon>Bacillota</taxon>
        <taxon>Clostridia</taxon>
        <taxon>Eubacteriales</taxon>
        <taxon>Heliobacteriaceae</taxon>
        <taxon>Heliomicrobium</taxon>
    </lineage>
</organism>
<dbReference type="EMBL" id="WXEX01000008">
    <property type="protein sequence ID" value="MZP43433.1"/>
    <property type="molecule type" value="Genomic_DNA"/>
</dbReference>
<dbReference type="Gene3D" id="3.30.457.10">
    <property type="entry name" value="Copper amine oxidase-like, N-terminal domain"/>
    <property type="match status" value="1"/>
</dbReference>
<name>A0A845LJ19_HELGE</name>
<feature type="signal peptide" evidence="1">
    <location>
        <begin position="1"/>
        <end position="22"/>
    </location>
</feature>
<feature type="domain" description="Copper amine oxidase-like N-terminal" evidence="2">
    <location>
        <begin position="46"/>
        <end position="144"/>
    </location>
</feature>
<dbReference type="InterPro" id="IPR036582">
    <property type="entry name" value="Mao_N_sf"/>
</dbReference>
<keyword evidence="4" id="KW-1185">Reference proteome</keyword>
<evidence type="ECO:0000256" key="1">
    <source>
        <dbReference type="SAM" id="SignalP"/>
    </source>
</evidence>
<proteinExistence type="predicted"/>
<dbReference type="SUPFAM" id="SSF55383">
    <property type="entry name" value="Copper amine oxidase, domain N"/>
    <property type="match status" value="1"/>
</dbReference>
<sequence>MKRKIILLALIWATILPSPSWAFDWSQQAGVHVLLNGHFLNFDSGKPRPIFWGKRVIVPIRMLGEELGATVTWDNAFQSATMTKGDLTVLMTVDFKTAIINGKAFEMDMAPVLLDGNIMVPIRSIVESLGYTLHWESKGNTAVINGSNKGPTRASN</sequence>
<reference evidence="3 4" key="1">
    <citation type="submission" date="2020-01" db="EMBL/GenBank/DDBJ databases">
        <title>Whole genome sequence of Heliobacterium gestii DSM 11169.</title>
        <authorList>
            <person name="Kyndt J.A."/>
            <person name="Meyer T.E."/>
        </authorList>
    </citation>
    <scope>NUCLEOTIDE SEQUENCE [LARGE SCALE GENOMIC DNA]</scope>
    <source>
        <strain evidence="3 4">DSM 11169</strain>
    </source>
</reference>
<comment type="caution">
    <text evidence="3">The sequence shown here is derived from an EMBL/GenBank/DDBJ whole genome shotgun (WGS) entry which is preliminary data.</text>
</comment>
<evidence type="ECO:0000313" key="4">
    <source>
        <dbReference type="Proteomes" id="UP000471031"/>
    </source>
</evidence>